<name>A0AAN8V9D7_9MAGN</name>
<keyword evidence="2" id="KW-0472">Membrane</keyword>
<keyword evidence="4" id="KW-1185">Reference proteome</keyword>
<evidence type="ECO:0000313" key="3">
    <source>
        <dbReference type="EMBL" id="KAK6930025.1"/>
    </source>
</evidence>
<proteinExistence type="predicted"/>
<evidence type="ECO:0000256" key="1">
    <source>
        <dbReference type="SAM" id="MobiDB-lite"/>
    </source>
</evidence>
<feature type="transmembrane region" description="Helical" evidence="2">
    <location>
        <begin position="49"/>
        <end position="70"/>
    </location>
</feature>
<comment type="caution">
    <text evidence="3">The sequence shown here is derived from an EMBL/GenBank/DDBJ whole genome shotgun (WGS) entry which is preliminary data.</text>
</comment>
<gene>
    <name evidence="3" type="ORF">RJ641_004119</name>
</gene>
<dbReference type="EMBL" id="JBAMMX010000012">
    <property type="protein sequence ID" value="KAK6930025.1"/>
    <property type="molecule type" value="Genomic_DNA"/>
</dbReference>
<evidence type="ECO:0000256" key="2">
    <source>
        <dbReference type="SAM" id="Phobius"/>
    </source>
</evidence>
<evidence type="ECO:0000313" key="4">
    <source>
        <dbReference type="Proteomes" id="UP001370490"/>
    </source>
</evidence>
<organism evidence="3 4">
    <name type="scientific">Dillenia turbinata</name>
    <dbReference type="NCBI Taxonomy" id="194707"/>
    <lineage>
        <taxon>Eukaryota</taxon>
        <taxon>Viridiplantae</taxon>
        <taxon>Streptophyta</taxon>
        <taxon>Embryophyta</taxon>
        <taxon>Tracheophyta</taxon>
        <taxon>Spermatophyta</taxon>
        <taxon>Magnoliopsida</taxon>
        <taxon>eudicotyledons</taxon>
        <taxon>Gunneridae</taxon>
        <taxon>Pentapetalae</taxon>
        <taxon>Dilleniales</taxon>
        <taxon>Dilleniaceae</taxon>
        <taxon>Dillenia</taxon>
    </lineage>
</organism>
<feature type="region of interest" description="Disordered" evidence="1">
    <location>
        <begin position="148"/>
        <end position="178"/>
    </location>
</feature>
<reference evidence="3 4" key="1">
    <citation type="submission" date="2023-12" db="EMBL/GenBank/DDBJ databases">
        <title>A high-quality genome assembly for Dillenia turbinata (Dilleniales).</title>
        <authorList>
            <person name="Chanderbali A."/>
        </authorList>
    </citation>
    <scope>NUCLEOTIDE SEQUENCE [LARGE SCALE GENOMIC DNA]</scope>
    <source>
        <strain evidence="3">LSX21</strain>
        <tissue evidence="3">Leaf</tissue>
    </source>
</reference>
<dbReference type="Proteomes" id="UP001370490">
    <property type="component" value="Unassembled WGS sequence"/>
</dbReference>
<protein>
    <submittedName>
        <fullName evidence="3">Uncharacterized protein</fullName>
    </submittedName>
</protein>
<dbReference type="PANTHER" id="PTHR35124">
    <property type="entry name" value="CYTOCHROME P450 FAMILY PROTEIN"/>
    <property type="match status" value="1"/>
</dbReference>
<dbReference type="AlphaFoldDB" id="A0AAN8V9D7"/>
<accession>A0AAN8V9D7</accession>
<sequence length="664" mass="76676">MDRGSIRRALLNPGYENKITNGHVDLSQMPEKGSKVLIPQWSFRSKPIFHWRFGMLMGSVFLGMLIVWSIDGRTVSSLVSTWNSKRDYHSVKVENLTQNHQNLTLNASLIPQNLTLTSPRLTHLNKTQDLENPYLDTQNFTQITPKHTHLSKTHNLENPNPKSQNFSNSTPNQTHFSKTQNSYDWISVELETNFTDNLIARSTAKDVEPCKFSKTVEISIPDLDNKDSITLSAGEVHEFAFETLDEFGKLRCSGGDYFETDLSGESWKSRPPIKDLNNGSYVLCLQVHEDFIGDYNLTIILLYRHFEGLRFSSGRFVYDRQIRQIKIQFVKLKVSSTLPKLSVCEKKDFFNTRNLWSGRWTRLGRNDGCEISKDGRYYCLDWNYQCKDPWCIGSAGLLESNGWVYSSHCSFKIFTRQPAWDCLKNRWIFFWGDSNHVDTVRNMLNFVMGLKMESVPRRFDMNFTNPTDPTQSVRITSIFNGHWNETMNYQGLNSLRNDAFRDLVTRFFTEEKCVPDTVIINSGLHDGIFWKSVKQFSFGADYAAAFWADVLERARKRGLPAPEVFFRSTVATGGYARSMPFNPSKMEAFNGVILEKLRKYNVVSGFIDDFDMTFPWHFDNRCNDGVHYGRAPAKMRWRDGQIGHQYFVDLMLCHVLLNAMCGAR</sequence>
<feature type="compositionally biased region" description="Polar residues" evidence="1">
    <location>
        <begin position="156"/>
        <end position="178"/>
    </location>
</feature>
<dbReference type="CDD" id="cd00229">
    <property type="entry name" value="SGNH_hydrolase"/>
    <property type="match status" value="1"/>
</dbReference>
<dbReference type="PANTHER" id="PTHR35124:SF1">
    <property type="entry name" value="CYTOCHROME P450 FAMILY PROTEIN"/>
    <property type="match status" value="1"/>
</dbReference>
<keyword evidence="2" id="KW-0812">Transmembrane</keyword>
<keyword evidence="2" id="KW-1133">Transmembrane helix</keyword>